<protein>
    <submittedName>
        <fullName evidence="2">Paraquat-inducible protein A</fullName>
    </submittedName>
</protein>
<feature type="transmembrane region" description="Helical" evidence="1">
    <location>
        <begin position="203"/>
        <end position="222"/>
    </location>
</feature>
<proteinExistence type="predicted"/>
<keyword evidence="1" id="KW-0812">Transmembrane</keyword>
<organism evidence="2 3">
    <name type="scientific">Mucilaginibacter robiniae</name>
    <dbReference type="NCBI Taxonomy" id="2728022"/>
    <lineage>
        <taxon>Bacteria</taxon>
        <taxon>Pseudomonadati</taxon>
        <taxon>Bacteroidota</taxon>
        <taxon>Sphingobacteriia</taxon>
        <taxon>Sphingobacteriales</taxon>
        <taxon>Sphingobacteriaceae</taxon>
        <taxon>Mucilaginibacter</taxon>
    </lineage>
</organism>
<feature type="transmembrane region" description="Helical" evidence="1">
    <location>
        <begin position="392"/>
        <end position="410"/>
    </location>
</feature>
<dbReference type="Proteomes" id="UP000503278">
    <property type="component" value="Chromosome"/>
</dbReference>
<dbReference type="EMBL" id="CP051682">
    <property type="protein sequence ID" value="QJD98375.1"/>
    <property type="molecule type" value="Genomic_DNA"/>
</dbReference>
<dbReference type="KEGG" id="mrob:HH214_10430"/>
<evidence type="ECO:0000313" key="3">
    <source>
        <dbReference type="Proteomes" id="UP000503278"/>
    </source>
</evidence>
<dbReference type="InterPro" id="IPR007498">
    <property type="entry name" value="PqiA-like"/>
</dbReference>
<evidence type="ECO:0000313" key="2">
    <source>
        <dbReference type="EMBL" id="QJD98375.1"/>
    </source>
</evidence>
<feature type="transmembrane region" description="Helical" evidence="1">
    <location>
        <begin position="234"/>
        <end position="253"/>
    </location>
</feature>
<keyword evidence="1" id="KW-1133">Transmembrane helix</keyword>
<accession>A0A7L5E5S1</accession>
<name>A0A7L5E5S1_9SPHI</name>
<sequence>MILTIALAILLGITGYCGYHLSLFSRQQEQLKQDYSTINNITFGIFSIDQWREQIMEVVNGRVDNFKLSRQQKKAMQAQVEKQLHGLVAKTAAQINRPQKTFAGKLKKFAFNQVIDVRDIQAQVPSFARTIITKVNSPASTKRLKNIATSKLGQLERQTYDSTGEAQVVLAKAMYAKYQVNSTTQLNTKLTHQLEDIRKVNYYYAYIMLGCVLFVTLLWWLLRRKAHLQTTMFILSLLIALVLLVVGVTSSIIEVDARIGSMSFMLLGEKLGFENQVLFYQNKSLLEIIQVLVSQPKPDAVLVGVLLFLFVIVLPVLILIASGLHVLGNERIAENKVIRYLAFESGKWNMADVMVVGIAMTYIGLNGILKSQLGGLNIHNDMLTTVTTNNSSLQPGFLVFVAYVIYEIVLSKMLKQITNKA</sequence>
<evidence type="ECO:0000256" key="1">
    <source>
        <dbReference type="SAM" id="Phobius"/>
    </source>
</evidence>
<gene>
    <name evidence="2" type="ORF">HH214_10430</name>
</gene>
<reference evidence="2 3" key="1">
    <citation type="submission" date="2020-04" db="EMBL/GenBank/DDBJ databases">
        <title>Genome sequencing of novel species.</title>
        <authorList>
            <person name="Heo J."/>
            <person name="Kim S.-J."/>
            <person name="Kim J.-S."/>
            <person name="Hong S.-B."/>
            <person name="Kwon S.-W."/>
        </authorList>
    </citation>
    <scope>NUCLEOTIDE SEQUENCE [LARGE SCALE GENOMIC DNA]</scope>
    <source>
        <strain evidence="2 3">F39-2</strain>
    </source>
</reference>
<dbReference type="Pfam" id="PF04403">
    <property type="entry name" value="PqiA"/>
    <property type="match status" value="1"/>
</dbReference>
<dbReference type="AlphaFoldDB" id="A0A7L5E5S1"/>
<feature type="transmembrane region" description="Helical" evidence="1">
    <location>
        <begin position="348"/>
        <end position="369"/>
    </location>
</feature>
<keyword evidence="3" id="KW-1185">Reference proteome</keyword>
<feature type="transmembrane region" description="Helical" evidence="1">
    <location>
        <begin position="300"/>
        <end position="327"/>
    </location>
</feature>
<keyword evidence="1" id="KW-0472">Membrane</keyword>